<keyword evidence="2" id="KW-1185">Reference proteome</keyword>
<organism evidence="1 2">
    <name type="scientific">Melia azedarach</name>
    <name type="common">Chinaberry tree</name>
    <dbReference type="NCBI Taxonomy" id="155640"/>
    <lineage>
        <taxon>Eukaryota</taxon>
        <taxon>Viridiplantae</taxon>
        <taxon>Streptophyta</taxon>
        <taxon>Embryophyta</taxon>
        <taxon>Tracheophyta</taxon>
        <taxon>Spermatophyta</taxon>
        <taxon>Magnoliopsida</taxon>
        <taxon>eudicotyledons</taxon>
        <taxon>Gunneridae</taxon>
        <taxon>Pentapetalae</taxon>
        <taxon>rosids</taxon>
        <taxon>malvids</taxon>
        <taxon>Sapindales</taxon>
        <taxon>Meliaceae</taxon>
        <taxon>Melia</taxon>
    </lineage>
</organism>
<evidence type="ECO:0000313" key="2">
    <source>
        <dbReference type="Proteomes" id="UP001164539"/>
    </source>
</evidence>
<proteinExistence type="predicted"/>
<gene>
    <name evidence="1" type="ORF">OWV82_017463</name>
</gene>
<protein>
    <submittedName>
        <fullName evidence="1">Remorin like</fullName>
    </submittedName>
</protein>
<sequence length="402" mass="44864">MDSLIRQMRVRFSNVGQANSQEPGSFKDRRIPLQKTQSFKGEKKRAQNWLKRQFSRQMSGDLDSNYQQERVTAVAATAYAIKSLEESPIPDQRRTSSGLLQSPMSRLKSKKEDKMPEQKKDSGGGPEPSLSRVKSKKEGTPPEPDKSLSRLKSKNNDTAPEPGKVSKRFSGENARTNSVSKEAEVPITAAKDEKAPAKAIDPTPSFKKTTFADDISKRTPRTDPGSSIKKTPTFADERSGTGGSRKPEGAVPEIVRPPARHGRTASKSDIPPAIKPATPPAETKRQSSTAPRKDGTKADAWEKAEMAKIKERYEKLNETIVSWENKKKNKARTKLEKTEKEIEKKRIKGLQKFRSHMDSIDQIAGGARAQALEKRRNEEFKAKEKANIIRTTGKFPRTCFCC</sequence>
<accession>A0ACC1XL14</accession>
<evidence type="ECO:0000313" key="1">
    <source>
        <dbReference type="EMBL" id="KAJ4711439.1"/>
    </source>
</evidence>
<dbReference type="EMBL" id="CM051402">
    <property type="protein sequence ID" value="KAJ4711439.1"/>
    <property type="molecule type" value="Genomic_DNA"/>
</dbReference>
<reference evidence="1 2" key="1">
    <citation type="journal article" date="2023" name="Science">
        <title>Complex scaffold remodeling in plant triterpene biosynthesis.</title>
        <authorList>
            <person name="De La Pena R."/>
            <person name="Hodgson H."/>
            <person name="Liu J.C."/>
            <person name="Stephenson M.J."/>
            <person name="Martin A.C."/>
            <person name="Owen C."/>
            <person name="Harkess A."/>
            <person name="Leebens-Mack J."/>
            <person name="Jimenez L.E."/>
            <person name="Osbourn A."/>
            <person name="Sattely E.S."/>
        </authorList>
    </citation>
    <scope>NUCLEOTIDE SEQUENCE [LARGE SCALE GENOMIC DNA]</scope>
    <source>
        <strain evidence="2">cv. JPN11</strain>
        <tissue evidence="1">Leaf</tissue>
    </source>
</reference>
<comment type="caution">
    <text evidence="1">The sequence shown here is derived from an EMBL/GenBank/DDBJ whole genome shotgun (WGS) entry which is preliminary data.</text>
</comment>
<dbReference type="Proteomes" id="UP001164539">
    <property type="component" value="Chromosome 9"/>
</dbReference>
<name>A0ACC1XL14_MELAZ</name>